<keyword evidence="2" id="KW-0472">Membrane</keyword>
<reference evidence="5 6" key="1">
    <citation type="journal article" date="2007" name="Proc. Natl. Acad. Sci. U.S.A.">
        <title>Dandruff-associated Malassezia genomes reveal convergent and divergent virulence traits shared with plant and human fungal pathogens.</title>
        <authorList>
            <person name="Xu J."/>
            <person name="Saunders C.W."/>
            <person name="Hu P."/>
            <person name="Grant R.A."/>
            <person name="Boekhout T."/>
            <person name="Kuramae E.E."/>
            <person name="Kronstad J.W."/>
            <person name="Deangelis Y.M."/>
            <person name="Reeder N.L."/>
            <person name="Johnstone K.R."/>
            <person name="Leland M."/>
            <person name="Fieno A.M."/>
            <person name="Begley W.M."/>
            <person name="Sun Y."/>
            <person name="Lacey M.P."/>
            <person name="Chaudhary T."/>
            <person name="Keough T."/>
            <person name="Chu L."/>
            <person name="Sears R."/>
            <person name="Yuan B."/>
            <person name="Dawson T.L.Jr."/>
        </authorList>
    </citation>
    <scope>NUCLEOTIDE SEQUENCE [LARGE SCALE GENOMIC DNA]</scope>
    <source>
        <strain evidence="6">ATCC MYA-4612 / CBS 7966</strain>
    </source>
</reference>
<feature type="transmembrane region" description="Helical" evidence="2">
    <location>
        <begin position="69"/>
        <end position="86"/>
    </location>
</feature>
<evidence type="ECO:0000256" key="1">
    <source>
        <dbReference type="SAM" id="MobiDB-lite"/>
    </source>
</evidence>
<dbReference type="AlphaFoldDB" id="A8Q8A9"/>
<evidence type="ECO:0000259" key="4">
    <source>
        <dbReference type="Pfam" id="PF20151"/>
    </source>
</evidence>
<dbReference type="OMA" id="FSWRTIA"/>
<dbReference type="KEGG" id="mgl:MGL_3237"/>
<feature type="transmembrane region" description="Helical" evidence="2">
    <location>
        <begin position="144"/>
        <end position="163"/>
    </location>
</feature>
<keyword evidence="2" id="KW-1133">Transmembrane helix</keyword>
<evidence type="ECO:0000256" key="2">
    <source>
        <dbReference type="SAM" id="Phobius"/>
    </source>
</evidence>
<evidence type="ECO:0000256" key="3">
    <source>
        <dbReference type="SAM" id="SignalP"/>
    </source>
</evidence>
<feature type="transmembrane region" description="Helical" evidence="2">
    <location>
        <begin position="170"/>
        <end position="192"/>
    </location>
</feature>
<sequence length="544" mass="61579">METSRARWNALWLCFALLLLRVLAAAGAQQGDDGGGSDHGSDNNDPDTISDPTTNRRITKSQLAYQLKVAEYVCVAGLTLYAWEYLMTIGREISMWLHPRSLLHPQVALFLLIRYVSIPPLVVTSYSLWGHFSKAEECLKHEQMTVAIVQFVVSCVFSWRTIAIWRRKRWVIIFMIMLSLVLFGTTIGLLYFSRDSLVVAGGACRPAFDFDGEQPSGVNTVKWFYLCAMIFDTVAMGLSTYKLFTYANMGRRLQKITFRDPFEMHRQQLEKSQVGPTYVPPDQLGTDLDPYESECVRPMPHVVRRWCSNIASVVLIPYHTVHSMYNWWMSLTPLVARLLRNGIVFFVVATAYNVNNFVLEARNALHSKSFLALYSPLMCVLCQRMLLREFDEVWSSVDVDLEYPGRQLVDRVVGPTAPTSSQTPQLDRFERFASALEERHASLMSPTRRRRSDSEAQMPPSSPPSNETVQAPSSAEKEPYTDVPNVVLPTPSRNLSFASIHVSPRTSNVFTGSMQPPAPVFQSFTPPKLTYAQEQQALRMAGLF</sequence>
<feature type="transmembrane region" description="Helical" evidence="2">
    <location>
        <begin position="338"/>
        <end position="358"/>
    </location>
</feature>
<feature type="transmembrane region" description="Helical" evidence="2">
    <location>
        <begin position="107"/>
        <end position="129"/>
    </location>
</feature>
<feature type="region of interest" description="Disordered" evidence="1">
    <location>
        <begin position="31"/>
        <end position="54"/>
    </location>
</feature>
<proteinExistence type="predicted"/>
<comment type="caution">
    <text evidence="5">The sequence shown here is derived from an EMBL/GenBank/DDBJ whole genome shotgun (WGS) entry which is preliminary data.</text>
</comment>
<dbReference type="InParanoid" id="A8Q8A9"/>
<dbReference type="RefSeq" id="XP_001729693.1">
    <property type="nucleotide sequence ID" value="XM_001729641.1"/>
</dbReference>
<feature type="chain" id="PRO_5002728131" description="DUF6533 domain-containing protein" evidence="3">
    <location>
        <begin position="25"/>
        <end position="544"/>
    </location>
</feature>
<accession>A8Q8A9</accession>
<dbReference type="Pfam" id="PF20151">
    <property type="entry name" value="DUF6533"/>
    <property type="match status" value="1"/>
</dbReference>
<feature type="transmembrane region" description="Helical" evidence="2">
    <location>
        <begin position="223"/>
        <end position="244"/>
    </location>
</feature>
<keyword evidence="2" id="KW-0812">Transmembrane</keyword>
<feature type="compositionally biased region" description="Polar residues" evidence="1">
    <location>
        <begin position="464"/>
        <end position="473"/>
    </location>
</feature>
<dbReference type="InterPro" id="IPR045340">
    <property type="entry name" value="DUF6533"/>
</dbReference>
<dbReference type="EMBL" id="AAYY01000011">
    <property type="protein sequence ID" value="EDP42479.1"/>
    <property type="molecule type" value="Genomic_DNA"/>
</dbReference>
<protein>
    <recommendedName>
        <fullName evidence="4">DUF6533 domain-containing protein</fullName>
    </recommendedName>
</protein>
<evidence type="ECO:0000313" key="6">
    <source>
        <dbReference type="Proteomes" id="UP000008837"/>
    </source>
</evidence>
<feature type="domain" description="DUF6533" evidence="4">
    <location>
        <begin position="72"/>
        <end position="118"/>
    </location>
</feature>
<dbReference type="VEuPathDB" id="FungiDB:MGL_3237"/>
<dbReference type="GeneID" id="5853999"/>
<keyword evidence="6" id="KW-1185">Reference proteome</keyword>
<feature type="signal peptide" evidence="3">
    <location>
        <begin position="1"/>
        <end position="24"/>
    </location>
</feature>
<dbReference type="Proteomes" id="UP000008837">
    <property type="component" value="Unassembled WGS sequence"/>
</dbReference>
<organism evidence="5 6">
    <name type="scientific">Malassezia globosa (strain ATCC MYA-4612 / CBS 7966)</name>
    <name type="common">Dandruff-associated fungus</name>
    <dbReference type="NCBI Taxonomy" id="425265"/>
    <lineage>
        <taxon>Eukaryota</taxon>
        <taxon>Fungi</taxon>
        <taxon>Dikarya</taxon>
        <taxon>Basidiomycota</taxon>
        <taxon>Ustilaginomycotina</taxon>
        <taxon>Malasseziomycetes</taxon>
        <taxon>Malasseziales</taxon>
        <taxon>Malasseziaceae</taxon>
        <taxon>Malassezia</taxon>
    </lineage>
</organism>
<keyword evidence="3" id="KW-0732">Signal</keyword>
<dbReference type="OrthoDB" id="3346251at2759"/>
<name>A8Q8A9_MALGO</name>
<feature type="region of interest" description="Disordered" evidence="1">
    <location>
        <begin position="440"/>
        <end position="486"/>
    </location>
</feature>
<evidence type="ECO:0000313" key="5">
    <source>
        <dbReference type="EMBL" id="EDP42479.1"/>
    </source>
</evidence>
<gene>
    <name evidence="5" type="ORF">MGL_3237</name>
</gene>